<keyword evidence="3" id="KW-1185">Reference proteome</keyword>
<sequence>MLNVSICFYAQKVQNVPRSETQASYMSPRQQPQNLASNHYGYREGRRGWESVKEVEGEEEEEEERLTRLQYQHLNSRTVNKMIQEVDGVGRGTVTLDPPTPPHPPVAAVMKGGAKQICA</sequence>
<proteinExistence type="predicted"/>
<dbReference type="AlphaFoldDB" id="A0A9N7UJY3"/>
<dbReference type="EMBL" id="CADEAL010001406">
    <property type="protein sequence ID" value="CAB1432115.1"/>
    <property type="molecule type" value="Genomic_DNA"/>
</dbReference>
<feature type="region of interest" description="Disordered" evidence="1">
    <location>
        <begin position="20"/>
        <end position="42"/>
    </location>
</feature>
<evidence type="ECO:0000313" key="3">
    <source>
        <dbReference type="Proteomes" id="UP001153269"/>
    </source>
</evidence>
<organism evidence="2 3">
    <name type="scientific">Pleuronectes platessa</name>
    <name type="common">European plaice</name>
    <dbReference type="NCBI Taxonomy" id="8262"/>
    <lineage>
        <taxon>Eukaryota</taxon>
        <taxon>Metazoa</taxon>
        <taxon>Chordata</taxon>
        <taxon>Craniata</taxon>
        <taxon>Vertebrata</taxon>
        <taxon>Euteleostomi</taxon>
        <taxon>Actinopterygii</taxon>
        <taxon>Neopterygii</taxon>
        <taxon>Teleostei</taxon>
        <taxon>Neoteleostei</taxon>
        <taxon>Acanthomorphata</taxon>
        <taxon>Carangaria</taxon>
        <taxon>Pleuronectiformes</taxon>
        <taxon>Pleuronectoidei</taxon>
        <taxon>Pleuronectidae</taxon>
        <taxon>Pleuronectes</taxon>
    </lineage>
</organism>
<feature type="compositionally biased region" description="Polar residues" evidence="1">
    <location>
        <begin position="20"/>
        <end position="37"/>
    </location>
</feature>
<comment type="caution">
    <text evidence="2">The sequence shown here is derived from an EMBL/GenBank/DDBJ whole genome shotgun (WGS) entry which is preliminary data.</text>
</comment>
<name>A0A9N7UJY3_PLEPL</name>
<feature type="region of interest" description="Disordered" evidence="1">
    <location>
        <begin position="90"/>
        <end position="114"/>
    </location>
</feature>
<evidence type="ECO:0000313" key="2">
    <source>
        <dbReference type="EMBL" id="CAB1432115.1"/>
    </source>
</evidence>
<reference evidence="2" key="1">
    <citation type="submission" date="2020-03" db="EMBL/GenBank/DDBJ databases">
        <authorList>
            <person name="Weist P."/>
        </authorList>
    </citation>
    <scope>NUCLEOTIDE SEQUENCE</scope>
</reference>
<gene>
    <name evidence="2" type="ORF">PLEPLA_LOCUS20172</name>
</gene>
<accession>A0A9N7UJY3</accession>
<evidence type="ECO:0000256" key="1">
    <source>
        <dbReference type="SAM" id="MobiDB-lite"/>
    </source>
</evidence>
<protein>
    <submittedName>
        <fullName evidence="2">Uncharacterized protein</fullName>
    </submittedName>
</protein>
<dbReference type="Proteomes" id="UP001153269">
    <property type="component" value="Unassembled WGS sequence"/>
</dbReference>